<dbReference type="PANTHER" id="PTHR12308">
    <property type="entry name" value="ANOCTAMIN"/>
    <property type="match status" value="1"/>
</dbReference>
<keyword evidence="4 6" id="KW-0472">Membrane</keyword>
<gene>
    <name evidence="8" type="ORF">PGLA2088_LOCUS36487</name>
</gene>
<protein>
    <recommendedName>
        <fullName evidence="7">Anoctamin transmembrane domain-containing protein</fullName>
    </recommendedName>
</protein>
<feature type="transmembrane region" description="Helical" evidence="6">
    <location>
        <begin position="843"/>
        <end position="865"/>
    </location>
</feature>
<evidence type="ECO:0000259" key="7">
    <source>
        <dbReference type="Pfam" id="PF04547"/>
    </source>
</evidence>
<organism evidence="8 9">
    <name type="scientific">Polarella glacialis</name>
    <name type="common">Dinoflagellate</name>
    <dbReference type="NCBI Taxonomy" id="89957"/>
    <lineage>
        <taxon>Eukaryota</taxon>
        <taxon>Sar</taxon>
        <taxon>Alveolata</taxon>
        <taxon>Dinophyceae</taxon>
        <taxon>Suessiales</taxon>
        <taxon>Suessiaceae</taxon>
        <taxon>Polarella</taxon>
    </lineage>
</organism>
<comment type="subcellular location">
    <subcellularLocation>
        <location evidence="1">Membrane</location>
        <topology evidence="1">Multi-pass membrane protein</topology>
    </subcellularLocation>
</comment>
<accession>A0A813KMS1</accession>
<proteinExistence type="predicted"/>
<feature type="compositionally biased region" description="Basic and acidic residues" evidence="5">
    <location>
        <begin position="55"/>
        <end position="80"/>
    </location>
</feature>
<reference evidence="8" key="1">
    <citation type="submission" date="2021-02" db="EMBL/GenBank/DDBJ databases">
        <authorList>
            <person name="Dougan E. K."/>
            <person name="Rhodes N."/>
            <person name="Thang M."/>
            <person name="Chan C."/>
        </authorList>
    </citation>
    <scope>NUCLEOTIDE SEQUENCE</scope>
</reference>
<evidence type="ECO:0000256" key="1">
    <source>
        <dbReference type="ARBA" id="ARBA00004141"/>
    </source>
</evidence>
<dbReference type="Proteomes" id="UP000626109">
    <property type="component" value="Unassembled WGS sequence"/>
</dbReference>
<comment type="caution">
    <text evidence="8">The sequence shown here is derived from an EMBL/GenBank/DDBJ whole genome shotgun (WGS) entry which is preliminary data.</text>
</comment>
<feature type="transmembrane region" description="Helical" evidence="6">
    <location>
        <begin position="686"/>
        <end position="707"/>
    </location>
</feature>
<dbReference type="InterPro" id="IPR007632">
    <property type="entry name" value="Anoctamin"/>
</dbReference>
<keyword evidence="2 6" id="KW-0812">Transmembrane</keyword>
<sequence length="983" mass="110397">MHRPEKSAFGWEIGGDAEDLRENAPDSEKPRQKRASIVRETLLPKTAVFYPGPPGEERSGDGGDFERALPRTEKERSSDLRESLLLKFARSAELPTPPVSQSPIKSKTSSGGLFRTLQKALASACFVQKLKKMSGTSDKRLETGPPSVHASTPLKANEGQSPLKGQLKSARPQSIQRKGTLKAPALSCRKYSWCLVFRLPSGITPKEQRSFDRFLRAEGVSSVKLLSNIFGKAVSNESIINAVNSVNNEKAAEDSSDDETLSNCCGVTHACSHGHRHWKSPGSTLEEWMLANTDAKHHSSLHTAQQVSIEMTLMVLKMLERSCEEVSDSDPLRVTKFTSNERDKLFVCVSLSYQAAELIADIDEYLVQLSHAGVKELGISLPEDSTTPAYVNYCGFMRGLCHLHPDPVDEGHMTILRNIDQVRLMYDRLTDFVDMEQLESCGLLLDQLPLHVSSELEKLEQNWGDPRKVFSLYQPIQDIRDYFGEEIAFYFLFLRELIKAVLPLFVLALGCQACYVFGDSELARPMLSLIILIWFRVFTKRWRHVEAEFANSWGTEAHGISSVKWLQNVRFRGVLSPSPEDNSLLRPQVSWARSTTGMAASVALTSLFVMVMIVVVITEHTIFFHLCIVYVAPNQRQLLSSALGAVMGMQIKVVDSIWDRMSDCITDLECHPSKFAFTSSKRTKAVVVRLITSMCSPIAFLLVKFMLQDPSEGSTGMLASNMMSTLLTRYLLLGCFFNDVAKLLLRVHGLPDWVKPSFGMKLTPSREEGKQKLSQFELQVKKLRYGSKEYTSDFLDVLLPLGLVLFFGMVTPASVALLLLILLVQVRTDAWKLVTLYRRPYPVVCNGIGVFNVLLSFWFPFFMIYTNMFLVIFDFESLPAVLPHDAYKQFLDLSPGLQLLAKILAWLLTSGSLIILWQIADVSLPSESAFVQLERRRQDYQRHHLLQNMGACERDLKSLRVKSGVGRHRDFGEIPTALEQGVV</sequence>
<feature type="region of interest" description="Disordered" evidence="5">
    <location>
        <begin position="1"/>
        <end position="80"/>
    </location>
</feature>
<evidence type="ECO:0000313" key="8">
    <source>
        <dbReference type="EMBL" id="CAE8711463.1"/>
    </source>
</evidence>
<feature type="region of interest" description="Disordered" evidence="5">
    <location>
        <begin position="135"/>
        <end position="179"/>
    </location>
</feature>
<feature type="domain" description="Anoctamin transmembrane" evidence="7">
    <location>
        <begin position="479"/>
        <end position="938"/>
    </location>
</feature>
<feature type="transmembrane region" description="Helical" evidence="6">
    <location>
        <begin position="797"/>
        <end position="823"/>
    </location>
</feature>
<name>A0A813KMS1_POLGL</name>
<dbReference type="PANTHER" id="PTHR12308:SF73">
    <property type="entry name" value="ANOCTAMIN"/>
    <property type="match status" value="1"/>
</dbReference>
<evidence type="ECO:0000256" key="3">
    <source>
        <dbReference type="ARBA" id="ARBA00022989"/>
    </source>
</evidence>
<evidence type="ECO:0000313" key="9">
    <source>
        <dbReference type="Proteomes" id="UP000626109"/>
    </source>
</evidence>
<dbReference type="GO" id="GO:0016020">
    <property type="term" value="C:membrane"/>
    <property type="evidence" value="ECO:0007669"/>
    <property type="project" value="UniProtKB-SubCell"/>
</dbReference>
<evidence type="ECO:0000256" key="2">
    <source>
        <dbReference type="ARBA" id="ARBA00022692"/>
    </source>
</evidence>
<evidence type="ECO:0000256" key="5">
    <source>
        <dbReference type="SAM" id="MobiDB-lite"/>
    </source>
</evidence>
<dbReference type="InterPro" id="IPR049452">
    <property type="entry name" value="Anoctamin_TM"/>
</dbReference>
<evidence type="ECO:0000256" key="4">
    <source>
        <dbReference type="ARBA" id="ARBA00023136"/>
    </source>
</evidence>
<evidence type="ECO:0000256" key="6">
    <source>
        <dbReference type="SAM" id="Phobius"/>
    </source>
</evidence>
<dbReference type="AlphaFoldDB" id="A0A813KMS1"/>
<dbReference type="GO" id="GO:0005254">
    <property type="term" value="F:chloride channel activity"/>
    <property type="evidence" value="ECO:0007669"/>
    <property type="project" value="TreeGrafter"/>
</dbReference>
<feature type="compositionally biased region" description="Basic and acidic residues" evidence="5">
    <location>
        <begin position="18"/>
        <end position="30"/>
    </location>
</feature>
<keyword evidence="3 6" id="KW-1133">Transmembrane helix</keyword>
<dbReference type="Pfam" id="PF04547">
    <property type="entry name" value="Anoctamin"/>
    <property type="match status" value="1"/>
</dbReference>
<dbReference type="EMBL" id="CAJNNW010032164">
    <property type="protein sequence ID" value="CAE8711463.1"/>
    <property type="molecule type" value="Genomic_DNA"/>
</dbReference>